<proteinExistence type="predicted"/>
<gene>
    <name evidence="2" type="ORF">KK1_043086</name>
</gene>
<dbReference type="Gramene" id="C.cajan_38313.t">
    <property type="protein sequence ID" value="C.cajan_38313.t.cds1"/>
    <property type="gene ID" value="C.cajan_38313"/>
</dbReference>
<organism evidence="2 3">
    <name type="scientific">Cajanus cajan</name>
    <name type="common">Pigeon pea</name>
    <name type="synonym">Cajanus indicus</name>
    <dbReference type="NCBI Taxonomy" id="3821"/>
    <lineage>
        <taxon>Eukaryota</taxon>
        <taxon>Viridiplantae</taxon>
        <taxon>Streptophyta</taxon>
        <taxon>Embryophyta</taxon>
        <taxon>Tracheophyta</taxon>
        <taxon>Spermatophyta</taxon>
        <taxon>Magnoliopsida</taxon>
        <taxon>eudicotyledons</taxon>
        <taxon>Gunneridae</taxon>
        <taxon>Pentapetalae</taxon>
        <taxon>rosids</taxon>
        <taxon>fabids</taxon>
        <taxon>Fabales</taxon>
        <taxon>Fabaceae</taxon>
        <taxon>Papilionoideae</taxon>
        <taxon>50 kb inversion clade</taxon>
        <taxon>NPAAA clade</taxon>
        <taxon>indigoferoid/millettioid clade</taxon>
        <taxon>Phaseoleae</taxon>
        <taxon>Cajanus</taxon>
    </lineage>
</organism>
<reference evidence="2" key="1">
    <citation type="journal article" date="2012" name="Nat. Biotechnol.">
        <title>Draft genome sequence of pigeonpea (Cajanus cajan), an orphan legume crop of resource-poor farmers.</title>
        <authorList>
            <person name="Varshney R.K."/>
            <person name="Chen W."/>
            <person name="Li Y."/>
            <person name="Bharti A.K."/>
            <person name="Saxena R.K."/>
            <person name="Schlueter J.A."/>
            <person name="Donoghue M.T."/>
            <person name="Azam S."/>
            <person name="Fan G."/>
            <person name="Whaley A.M."/>
            <person name="Farmer A.D."/>
            <person name="Sheridan J."/>
            <person name="Iwata A."/>
            <person name="Tuteja R."/>
            <person name="Penmetsa R.V."/>
            <person name="Wu W."/>
            <person name="Upadhyaya H.D."/>
            <person name="Yang S.P."/>
            <person name="Shah T."/>
            <person name="Saxena K.B."/>
            <person name="Michael T."/>
            <person name="McCombie W.R."/>
            <person name="Yang B."/>
            <person name="Zhang G."/>
            <person name="Yang H."/>
            <person name="Wang J."/>
            <person name="Spillane C."/>
            <person name="Cook D.R."/>
            <person name="May G.D."/>
            <person name="Xu X."/>
            <person name="Jackson S.A."/>
        </authorList>
    </citation>
    <scope>NUCLEOTIDE SEQUENCE [LARGE SCALE GENOMIC DNA]</scope>
</reference>
<feature type="region of interest" description="Disordered" evidence="1">
    <location>
        <begin position="1"/>
        <end position="65"/>
    </location>
</feature>
<accession>A0A151R014</accession>
<sequence length="65" mass="6869">MDCKGTHGATGGDNNVTKAKEVNDGSNSAVMKAPGGDGSNISREEFEKNPQGYFAALHDEQKTKK</sequence>
<evidence type="ECO:0000256" key="1">
    <source>
        <dbReference type="SAM" id="MobiDB-lite"/>
    </source>
</evidence>
<keyword evidence="3" id="KW-1185">Reference proteome</keyword>
<dbReference type="OMA" id="CKGTHGA"/>
<name>A0A151R014_CAJCA</name>
<evidence type="ECO:0000313" key="3">
    <source>
        <dbReference type="Proteomes" id="UP000075243"/>
    </source>
</evidence>
<evidence type="ECO:0000313" key="2">
    <source>
        <dbReference type="EMBL" id="KYP35849.1"/>
    </source>
</evidence>
<dbReference type="Proteomes" id="UP000075243">
    <property type="component" value="Unassembled WGS sequence"/>
</dbReference>
<dbReference type="AlphaFoldDB" id="A0A151R014"/>
<protein>
    <submittedName>
        <fullName evidence="2">Uncharacterized protein</fullName>
    </submittedName>
</protein>
<dbReference type="EMBL" id="KQ484306">
    <property type="protein sequence ID" value="KYP35849.1"/>
    <property type="molecule type" value="Genomic_DNA"/>
</dbReference>